<evidence type="ECO:0000259" key="1">
    <source>
        <dbReference type="PROSITE" id="PS50404"/>
    </source>
</evidence>
<dbReference type="EMBL" id="CP003837">
    <property type="protein sequence ID" value="AGH44710.1"/>
    <property type="molecule type" value="Genomic_DNA"/>
</dbReference>
<keyword evidence="4" id="KW-1185">Reference proteome</keyword>
<evidence type="ECO:0008006" key="5">
    <source>
        <dbReference type="Google" id="ProtNLM"/>
    </source>
</evidence>
<dbReference type="InterPro" id="IPR036249">
    <property type="entry name" value="Thioredoxin-like_sf"/>
</dbReference>
<dbReference type="PROSITE" id="PS50404">
    <property type="entry name" value="GST_NTER"/>
    <property type="match status" value="1"/>
</dbReference>
<organism evidence="3 4">
    <name type="scientific">Paraglaciecola psychrophila 170</name>
    <dbReference type="NCBI Taxonomy" id="1129794"/>
    <lineage>
        <taxon>Bacteria</taxon>
        <taxon>Pseudomonadati</taxon>
        <taxon>Pseudomonadota</taxon>
        <taxon>Gammaproteobacteria</taxon>
        <taxon>Alteromonadales</taxon>
        <taxon>Alteromonadaceae</taxon>
        <taxon>Paraglaciecola</taxon>
    </lineage>
</organism>
<dbReference type="STRING" id="1129794.C427_2601"/>
<dbReference type="SFLD" id="SFLDG00358">
    <property type="entry name" value="Main_(cytGST)"/>
    <property type="match status" value="1"/>
</dbReference>
<sequence>MKLYGFSASNYYNAVKHLLLAKGLSFEEVKVYPNQSEEYLKIHPLGKVPALETPKGIIVETDVLMRYIDQKGGESFFPSDDFERAKCEEIMKMAEIYLELPARRLSGEVLLGLPRCESAFKEARPLMQKGLRALDVLCSCDPYLMGAKMTAADILLRYVLVIAKMNAFKVYDWKLLADYPKLKAWETKMAMNEVSQKVDADAKAALPELMAHFNSKK</sequence>
<dbReference type="PROSITE" id="PS50405">
    <property type="entry name" value="GST_CTER"/>
    <property type="match status" value="1"/>
</dbReference>
<evidence type="ECO:0000259" key="2">
    <source>
        <dbReference type="PROSITE" id="PS50405"/>
    </source>
</evidence>
<dbReference type="InterPro" id="IPR040079">
    <property type="entry name" value="Glutathione_S-Trfase"/>
</dbReference>
<reference evidence="3 4" key="1">
    <citation type="journal article" date="2013" name="Genome Announc.">
        <title>Complete Genome Sequence of Glaciecola psychrophila Strain 170T.</title>
        <authorList>
            <person name="Yin J."/>
            <person name="Chen J."/>
            <person name="Liu G."/>
            <person name="Yu Y."/>
            <person name="Song L."/>
            <person name="Wang X."/>
            <person name="Qu X."/>
        </authorList>
    </citation>
    <scope>NUCLEOTIDE SEQUENCE [LARGE SCALE GENOMIC DNA]</scope>
    <source>
        <strain evidence="3 4">170</strain>
    </source>
</reference>
<dbReference type="Gene3D" id="3.40.30.10">
    <property type="entry name" value="Glutaredoxin"/>
    <property type="match status" value="1"/>
</dbReference>
<dbReference type="CDD" id="cd00570">
    <property type="entry name" value="GST_N_family"/>
    <property type="match status" value="1"/>
</dbReference>
<dbReference type="SUPFAM" id="SSF52833">
    <property type="entry name" value="Thioredoxin-like"/>
    <property type="match status" value="1"/>
</dbReference>
<name>K7A8Z8_9ALTE</name>
<dbReference type="Gene3D" id="1.20.1050.10">
    <property type="match status" value="1"/>
</dbReference>
<dbReference type="Proteomes" id="UP000011864">
    <property type="component" value="Chromosome"/>
</dbReference>
<evidence type="ECO:0000313" key="4">
    <source>
        <dbReference type="Proteomes" id="UP000011864"/>
    </source>
</evidence>
<dbReference type="InterPro" id="IPR036282">
    <property type="entry name" value="Glutathione-S-Trfase_C_sf"/>
</dbReference>
<dbReference type="KEGG" id="gps:C427_2601"/>
<protein>
    <recommendedName>
        <fullName evidence="5">Glutathione S-transferase</fullName>
    </recommendedName>
</protein>
<dbReference type="InterPro" id="IPR050983">
    <property type="entry name" value="GST_Omega/HSP26"/>
</dbReference>
<dbReference type="InterPro" id="IPR004045">
    <property type="entry name" value="Glutathione_S-Trfase_N"/>
</dbReference>
<dbReference type="eggNOG" id="COG0625">
    <property type="taxonomic scope" value="Bacteria"/>
</dbReference>
<gene>
    <name evidence="3" type="ORF">C427_2601</name>
</gene>
<dbReference type="OrthoDB" id="5242791at2"/>
<dbReference type="RefSeq" id="WP_007637366.1">
    <property type="nucleotide sequence ID" value="NC_020514.1"/>
</dbReference>
<accession>K7A8Z8</accession>
<dbReference type="PATRIC" id="fig|1129794.4.peg.2582"/>
<feature type="domain" description="GST N-terminal" evidence="1">
    <location>
        <begin position="1"/>
        <end position="76"/>
    </location>
</feature>
<proteinExistence type="predicted"/>
<dbReference type="AlphaFoldDB" id="K7A8Z8"/>
<dbReference type="InterPro" id="IPR010987">
    <property type="entry name" value="Glutathione-S-Trfase_C-like"/>
</dbReference>
<dbReference type="SFLD" id="SFLDS00019">
    <property type="entry name" value="Glutathione_Transferase_(cytos"/>
    <property type="match status" value="1"/>
</dbReference>
<dbReference type="SUPFAM" id="SSF47616">
    <property type="entry name" value="GST C-terminal domain-like"/>
    <property type="match status" value="1"/>
</dbReference>
<dbReference type="GO" id="GO:0005737">
    <property type="term" value="C:cytoplasm"/>
    <property type="evidence" value="ECO:0007669"/>
    <property type="project" value="TreeGrafter"/>
</dbReference>
<feature type="domain" description="GST C-terminal" evidence="2">
    <location>
        <begin position="80"/>
        <end position="213"/>
    </location>
</feature>
<dbReference type="HOGENOM" id="CLU_011226_9_3_6"/>
<dbReference type="PANTHER" id="PTHR43968:SF6">
    <property type="entry name" value="GLUTATHIONE S-TRANSFERASE OMEGA"/>
    <property type="match status" value="1"/>
</dbReference>
<dbReference type="PANTHER" id="PTHR43968">
    <property type="match status" value="1"/>
</dbReference>
<dbReference type="Pfam" id="PF13410">
    <property type="entry name" value="GST_C_2"/>
    <property type="match status" value="1"/>
</dbReference>
<dbReference type="Pfam" id="PF13417">
    <property type="entry name" value="GST_N_3"/>
    <property type="match status" value="1"/>
</dbReference>
<evidence type="ECO:0000313" key="3">
    <source>
        <dbReference type="EMBL" id="AGH44710.1"/>
    </source>
</evidence>